<feature type="compositionally biased region" description="Polar residues" evidence="1">
    <location>
        <begin position="525"/>
        <end position="539"/>
    </location>
</feature>
<accession>A0A0D0AX18</accession>
<feature type="compositionally biased region" description="Low complexity" evidence="1">
    <location>
        <begin position="50"/>
        <end position="68"/>
    </location>
</feature>
<feature type="region of interest" description="Disordered" evidence="1">
    <location>
        <begin position="491"/>
        <end position="578"/>
    </location>
</feature>
<dbReference type="Proteomes" id="UP000053593">
    <property type="component" value="Unassembled WGS sequence"/>
</dbReference>
<protein>
    <submittedName>
        <fullName evidence="2">Uncharacterized protein</fullName>
    </submittedName>
</protein>
<keyword evidence="3" id="KW-1185">Reference proteome</keyword>
<evidence type="ECO:0000313" key="3">
    <source>
        <dbReference type="Proteomes" id="UP000053593"/>
    </source>
</evidence>
<dbReference type="AlphaFoldDB" id="A0A0D0AX18"/>
<organism evidence="2 3">
    <name type="scientific">Collybiopsis luxurians FD-317 M1</name>
    <dbReference type="NCBI Taxonomy" id="944289"/>
    <lineage>
        <taxon>Eukaryota</taxon>
        <taxon>Fungi</taxon>
        <taxon>Dikarya</taxon>
        <taxon>Basidiomycota</taxon>
        <taxon>Agaricomycotina</taxon>
        <taxon>Agaricomycetes</taxon>
        <taxon>Agaricomycetidae</taxon>
        <taxon>Agaricales</taxon>
        <taxon>Marasmiineae</taxon>
        <taxon>Omphalotaceae</taxon>
        <taxon>Collybiopsis</taxon>
        <taxon>Collybiopsis luxurians</taxon>
    </lineage>
</organism>
<feature type="region of interest" description="Disordered" evidence="1">
    <location>
        <begin position="1"/>
        <end position="79"/>
    </location>
</feature>
<name>A0A0D0AX18_9AGAR</name>
<evidence type="ECO:0000256" key="1">
    <source>
        <dbReference type="SAM" id="MobiDB-lite"/>
    </source>
</evidence>
<evidence type="ECO:0000313" key="2">
    <source>
        <dbReference type="EMBL" id="KIK55125.1"/>
    </source>
</evidence>
<sequence>MSRRRRNNPIPSAPPPYSAAPAPGEEVAIPNPQQLNALPGAALTGGVGGPTAADAAQAPAPAEQVPATDTERRRLKGTQNDISREIRNIITKVYVPEFEKKVFELHSDFNRDKSQAEGSASLSDIRKETANNIFKLLKDKKAPFNNIETDLHPKRADANLRAINRLFLNHVHLTMKRESKSKAPILSAEASKDLVDKVLTLLAPKTARQLFEQENGEVVTARMGRDGSRFRTAAKVVWDELREDEKKSYIERAQKIDVAENQEELTNALTVLLGSLGRSGRVGGMEAMIVVSLRTPDGDLDCHCVMGGTSGINYEASQSREFKNLVMDPFKEWSDSVLPQRSHCSDFKYDAEGLPIFPCIQIDGATGDQIKEFLVEYLEELWKCQYNNDSPLPWDDFNRNPGGYYDQQKYPFAVELKHPEVLGTWKAFLAVDLLKACTPPFRFTKPETVDETEASSTTGHESVAVGAATGDVTTGEASSTANHTQLEFVQSGSLESGHSSAHDSSEEPDSPSILHVHNEDAVDSYRSTGAPSSSQLPRHTTTRGKRLASDVSIPEERSPKQPRRSSRAPKPLAKMLTQ</sequence>
<reference evidence="2 3" key="1">
    <citation type="submission" date="2014-04" db="EMBL/GenBank/DDBJ databases">
        <title>Evolutionary Origins and Diversification of the Mycorrhizal Mutualists.</title>
        <authorList>
            <consortium name="DOE Joint Genome Institute"/>
            <consortium name="Mycorrhizal Genomics Consortium"/>
            <person name="Kohler A."/>
            <person name="Kuo A."/>
            <person name="Nagy L.G."/>
            <person name="Floudas D."/>
            <person name="Copeland A."/>
            <person name="Barry K.W."/>
            <person name="Cichocki N."/>
            <person name="Veneault-Fourrey C."/>
            <person name="LaButti K."/>
            <person name="Lindquist E.A."/>
            <person name="Lipzen A."/>
            <person name="Lundell T."/>
            <person name="Morin E."/>
            <person name="Murat C."/>
            <person name="Riley R."/>
            <person name="Ohm R."/>
            <person name="Sun H."/>
            <person name="Tunlid A."/>
            <person name="Henrissat B."/>
            <person name="Grigoriev I.V."/>
            <person name="Hibbett D.S."/>
            <person name="Martin F."/>
        </authorList>
    </citation>
    <scope>NUCLEOTIDE SEQUENCE [LARGE SCALE GENOMIC DNA]</scope>
    <source>
        <strain evidence="2 3">FD-317 M1</strain>
    </source>
</reference>
<gene>
    <name evidence="2" type="ORF">GYMLUDRAFT_248926</name>
</gene>
<dbReference type="EMBL" id="KN834809">
    <property type="protein sequence ID" value="KIK55125.1"/>
    <property type="molecule type" value="Genomic_DNA"/>
</dbReference>
<proteinExistence type="predicted"/>
<dbReference type="HOGENOM" id="CLU_471772_0_0_1"/>
<dbReference type="OrthoDB" id="3063186at2759"/>